<dbReference type="GO" id="GO:0005975">
    <property type="term" value="P:carbohydrate metabolic process"/>
    <property type="evidence" value="ECO:0007669"/>
    <property type="project" value="InterPro"/>
</dbReference>
<dbReference type="GO" id="GO:0004610">
    <property type="term" value="F:phosphoacetylglucosamine mutase activity"/>
    <property type="evidence" value="ECO:0007669"/>
    <property type="project" value="TreeGrafter"/>
</dbReference>
<dbReference type="Gene3D" id="3.40.120.10">
    <property type="entry name" value="Alpha-D-Glucose-1,6-Bisphosphate, subunit A, domain 3"/>
    <property type="match status" value="1"/>
</dbReference>
<feature type="domain" description="Alpha-D-phosphohexomutase alpha/beta/alpha" evidence="2">
    <location>
        <begin position="4"/>
        <end position="56"/>
    </location>
</feature>
<dbReference type="InterPro" id="IPR049022">
    <property type="entry name" value="AMG1_III"/>
</dbReference>
<dbReference type="Pfam" id="PF21404">
    <property type="entry name" value="AMG1_III"/>
    <property type="match status" value="1"/>
</dbReference>
<evidence type="ECO:0000259" key="2">
    <source>
        <dbReference type="Pfam" id="PF02878"/>
    </source>
</evidence>
<proteinExistence type="inferred from homology"/>
<protein>
    <submittedName>
        <fullName evidence="4">Uncharacterized protein</fullName>
    </submittedName>
</protein>
<dbReference type="SUPFAM" id="SSF53738">
    <property type="entry name" value="Phosphoglucomutase, first 3 domains"/>
    <property type="match status" value="1"/>
</dbReference>
<name>T1K320_TETUR</name>
<dbReference type="EnsemblMetazoa" id="tetur04g07090.1">
    <property type="protein sequence ID" value="tetur04g07090.1"/>
    <property type="gene ID" value="tetur04g07090"/>
</dbReference>
<accession>T1K320</accession>
<evidence type="ECO:0000313" key="4">
    <source>
        <dbReference type="EnsemblMetazoa" id="tetur04g07090.1"/>
    </source>
</evidence>
<sequence length="231" mass="25898">MNMKGEGLVLMGMDTRDSSEKLALSAADGVKAMDTCVRDLGLLTTPQLHYIVYAYNKSLGEPTESGYFNKFSGIAALFCLYVKGLLSDCKLEDKLTIQVVQTAYSNGKTTQFLRNTVGVNVEYTATGVKHLMRKAADCDISIFFESNGQFNINSLYQQFILIKIIVCFYQATGNAISDLLLVEAILRAKDWNIEDWDAIYETSPSRLLKLIVPDRKFLKTNDPSINIKNRF</sequence>
<dbReference type="HOGENOM" id="CLU_1201188_0_0_1"/>
<dbReference type="Proteomes" id="UP000015104">
    <property type="component" value="Unassembled WGS sequence"/>
</dbReference>
<dbReference type="PANTHER" id="PTHR45955">
    <property type="entry name" value="PHOSPHOACETYLGLUCOSAMINE MUTASE"/>
    <property type="match status" value="1"/>
</dbReference>
<dbReference type="PANTHER" id="PTHR45955:SF1">
    <property type="entry name" value="PHOSPHOACETYLGLUCOSAMINE MUTASE"/>
    <property type="match status" value="1"/>
</dbReference>
<dbReference type="InterPro" id="IPR016055">
    <property type="entry name" value="A-D-PHexomutase_a/b/a-I/II/III"/>
</dbReference>
<dbReference type="GO" id="GO:0006048">
    <property type="term" value="P:UDP-N-acetylglucosamine biosynthetic process"/>
    <property type="evidence" value="ECO:0007669"/>
    <property type="project" value="TreeGrafter"/>
</dbReference>
<dbReference type="Pfam" id="PF02878">
    <property type="entry name" value="PGM_PMM_I"/>
    <property type="match status" value="1"/>
</dbReference>
<feature type="domain" description="Phosphoacetylglucosamine mutase AMG1" evidence="3">
    <location>
        <begin position="74"/>
        <end position="149"/>
    </location>
</feature>
<dbReference type="InterPro" id="IPR005844">
    <property type="entry name" value="A-D-PHexomutase_a/b/a-I"/>
</dbReference>
<dbReference type="EMBL" id="CAEY01001371">
    <property type="status" value="NOT_ANNOTATED_CDS"/>
    <property type="molecule type" value="Genomic_DNA"/>
</dbReference>
<comment type="similarity">
    <text evidence="1">Belongs to the phosphohexose mutase family.</text>
</comment>
<dbReference type="AlphaFoldDB" id="T1K320"/>
<evidence type="ECO:0000313" key="5">
    <source>
        <dbReference type="Proteomes" id="UP000015104"/>
    </source>
</evidence>
<keyword evidence="5" id="KW-1185">Reference proteome</keyword>
<reference evidence="4" key="2">
    <citation type="submission" date="2015-06" db="UniProtKB">
        <authorList>
            <consortium name="EnsemblMetazoa"/>
        </authorList>
    </citation>
    <scope>IDENTIFICATION</scope>
</reference>
<evidence type="ECO:0000259" key="3">
    <source>
        <dbReference type="Pfam" id="PF21404"/>
    </source>
</evidence>
<dbReference type="STRING" id="32264.T1K320"/>
<reference evidence="5" key="1">
    <citation type="submission" date="2011-08" db="EMBL/GenBank/DDBJ databases">
        <authorList>
            <person name="Rombauts S."/>
        </authorList>
    </citation>
    <scope>NUCLEOTIDE SEQUENCE</scope>
    <source>
        <strain evidence="5">London</strain>
    </source>
</reference>
<dbReference type="eggNOG" id="KOG2537">
    <property type="taxonomic scope" value="Eukaryota"/>
</dbReference>
<organism evidence="4 5">
    <name type="scientific">Tetranychus urticae</name>
    <name type="common">Two-spotted spider mite</name>
    <dbReference type="NCBI Taxonomy" id="32264"/>
    <lineage>
        <taxon>Eukaryota</taxon>
        <taxon>Metazoa</taxon>
        <taxon>Ecdysozoa</taxon>
        <taxon>Arthropoda</taxon>
        <taxon>Chelicerata</taxon>
        <taxon>Arachnida</taxon>
        <taxon>Acari</taxon>
        <taxon>Acariformes</taxon>
        <taxon>Trombidiformes</taxon>
        <taxon>Prostigmata</taxon>
        <taxon>Eleutherengona</taxon>
        <taxon>Raphignathae</taxon>
        <taxon>Tetranychoidea</taxon>
        <taxon>Tetranychidae</taxon>
        <taxon>Tetranychus</taxon>
    </lineage>
</organism>
<evidence type="ECO:0000256" key="1">
    <source>
        <dbReference type="ARBA" id="ARBA00010231"/>
    </source>
</evidence>